<dbReference type="Gene3D" id="2.60.120.260">
    <property type="entry name" value="Galactose-binding domain-like"/>
    <property type="match status" value="4"/>
</dbReference>
<dbReference type="InterPro" id="IPR008397">
    <property type="entry name" value="Alginate_lyase_dom"/>
</dbReference>
<accession>A0A9X2VJE9</accession>
<proteinExistence type="predicted"/>
<dbReference type="GO" id="GO:0016829">
    <property type="term" value="F:lyase activity"/>
    <property type="evidence" value="ECO:0007669"/>
    <property type="project" value="UniProtKB-KW"/>
</dbReference>
<gene>
    <name evidence="9" type="ORF">NZH93_12600</name>
</gene>
<evidence type="ECO:0000256" key="2">
    <source>
        <dbReference type="ARBA" id="ARBA00022729"/>
    </source>
</evidence>
<reference evidence="9" key="1">
    <citation type="submission" date="2022-08" db="EMBL/GenBank/DDBJ databases">
        <authorList>
            <person name="Tistechok S."/>
            <person name="Samborskyy M."/>
            <person name="Roman I."/>
        </authorList>
    </citation>
    <scope>NUCLEOTIDE SEQUENCE</scope>
    <source>
        <strain evidence="9">DSM 103496</strain>
    </source>
</reference>
<dbReference type="Proteomes" id="UP001141259">
    <property type="component" value="Unassembled WGS sequence"/>
</dbReference>
<dbReference type="SUPFAM" id="SSF48230">
    <property type="entry name" value="Chondroitin AC/alginate lyase"/>
    <property type="match status" value="1"/>
</dbReference>
<name>A0A9X2VJE9_9PSEU</name>
<keyword evidence="4 9" id="KW-0456">Lyase</keyword>
<dbReference type="PANTHER" id="PTHR39210:SF1">
    <property type="entry name" value="HEPARIN-SULFATE LYASE"/>
    <property type="match status" value="1"/>
</dbReference>
<sequence length="1524" mass="161025">MRRPIAVLQAFVVVAATAVAVAASTPAVSAEPGPPAADGPVAHESLRDGGFENTTSAWTLSGAARRDQGGHGGTASLAVTSATGTSWEGATSASFAVDARRVASVRIGGFVKLDGVVPGATADNAAKISVAFVDATGKRTWKGVSLTGTQDWTERSDVHTVPAGTVSAFLSVALDRATGTARFDDLSVTPASWVNLVANPSFELTTPSTDTCPAPAWCTPYLSDTYRVDPTTASHGTRSLRIDASPTRKIGGFVTVPLDQKTWPLVHVSAKVRLDRVETADYTDFPGGLRVSIGFLYTDAAGASVYSASGLLNGVLTGSRDWTTISGSFRVPPLMTKLQIIPAIQNATGTAWVDDVRVTPESPWIAPDAETRKAADGTSATFLTTVTNRRAVADVLQLALDGPGTVTPAATPLLRPGQSATVRVAVPAGGSAVLTATPAGDAALAQPATFRVEKATASTGPPRTYTTPAQLDVLKRRIAGQDWAAKAFDTTVKAEADAWLDRPLDQPVDHGGWSGNFKCPGTNTSLEFDYRSPTLHRCPIDGSTHTGPLLDAAWVEIWHNNAAQAAADLGLAYRVTGDARYAVKARDILVYYAERFLSVPMSVLYGRVHYQSLDEAVAAIGLVDAYDLVRDALSEADRVDVEHNLLKPLAELVIAYPTVTSNFQAWTVAAVHGVGTAVDDAGLRKWALDDPQMGAEFLLDKARLADGWWWEGAASYHVYAVQALTQLAISARNAGERDYVGDERFRSMHTTLLPYLQPDLTIPAAGDGGTWGRRFGPSFTAMAEWAYAEYGSRDFATGLSLAYRNLARPRTDRWALRYGADAIPGFSGPRQTSATFDGLGETVLRSSDSPNLVPNGGLEEASVSNAAAPSFWRLDGASWADRGAFAGKRSLSVTGGRAEQEFPLDGTRVAHLGLQAVVRSTGTGRIDVTFLDAAGRDVRTATLPVQGVTSWTSKELGLDVPASARAVRIAVRGTLAVDDVDLFVDDLARNGGFEDGSTGWRAEGRAEVAPFGERGSAAAKVVGGPDRSGWTTDVPVSGGNVTSVRLDARTLSPLIPLRDQGGARVELSFVTPSGVMTPVSTAFRDPLGWRSRTLSADVPKDAIAARVSLVVENALGLALFDDVVLRFSGAVDPFQANALRLDHGVAGGTHGHADKLHLDIVGGGGNQSTDLGQIYGADNRDLTDNWYRESVSHNTVVVDGRSQDRNVRGALAFFGTTPRLKVVDAKADKPYASIPDVSLRRAELMTDEYAVDVFDATGTTPHRFDQSWHGLGELAVQGPVMGAPSCGEDCVLDPNDKDFGYDELRVVAEGRAGTGDWSARWTTPNAVLEARALEPVATSVVRTTGPGVATDGKRIPFVLARRDGLAATRFTTLLETRSAAAPGAVTAATHVAQGHVRVDLTGDRRDDVLFDGGYALVRRAGGKPVSVDLLDRSSVAVDGREWIRVTGGGAPKVLRNASAVYDGTTLRLAVHRTADRVGGGPEVGTGRVTMSVYAPGIRTVELNNEPARAVVRNGDFLTVTFTVG</sequence>
<feature type="signal peptide" evidence="6">
    <location>
        <begin position="1"/>
        <end position="29"/>
    </location>
</feature>
<dbReference type="Gene3D" id="1.50.10.100">
    <property type="entry name" value="Chondroitin AC/alginate lyase"/>
    <property type="match status" value="1"/>
</dbReference>
<feature type="domain" description="Alginate lyase" evidence="7">
    <location>
        <begin position="558"/>
        <end position="755"/>
    </location>
</feature>
<comment type="subcellular location">
    <subcellularLocation>
        <location evidence="1">Periplasm</location>
    </subcellularLocation>
</comment>
<organism evidence="9 10">
    <name type="scientific">Umezawaea endophytica</name>
    <dbReference type="NCBI Taxonomy" id="1654476"/>
    <lineage>
        <taxon>Bacteria</taxon>
        <taxon>Bacillati</taxon>
        <taxon>Actinomycetota</taxon>
        <taxon>Actinomycetes</taxon>
        <taxon>Pseudonocardiales</taxon>
        <taxon>Pseudonocardiaceae</taxon>
        <taxon>Umezawaea</taxon>
    </lineage>
</organism>
<dbReference type="InterPro" id="IPR008929">
    <property type="entry name" value="Chondroitin_lyas"/>
</dbReference>
<evidence type="ECO:0000313" key="10">
    <source>
        <dbReference type="Proteomes" id="UP001141259"/>
    </source>
</evidence>
<keyword evidence="10" id="KW-1185">Reference proteome</keyword>
<evidence type="ECO:0000256" key="4">
    <source>
        <dbReference type="ARBA" id="ARBA00023239"/>
    </source>
</evidence>
<evidence type="ECO:0000313" key="9">
    <source>
        <dbReference type="EMBL" id="MCS7477696.1"/>
    </source>
</evidence>
<dbReference type="PANTHER" id="PTHR39210">
    <property type="entry name" value="HEPARIN-SULFATE LYASE"/>
    <property type="match status" value="1"/>
</dbReference>
<dbReference type="GO" id="GO:0042597">
    <property type="term" value="C:periplasmic space"/>
    <property type="evidence" value="ECO:0007669"/>
    <property type="project" value="UniProtKB-SubCell"/>
</dbReference>
<dbReference type="Gene3D" id="2.70.98.70">
    <property type="match status" value="1"/>
</dbReference>
<comment type="caution">
    <text evidence="9">The sequence shown here is derived from an EMBL/GenBank/DDBJ whole genome shotgun (WGS) entry which is preliminary data.</text>
</comment>
<evidence type="ECO:0000256" key="5">
    <source>
        <dbReference type="SAM" id="MobiDB-lite"/>
    </source>
</evidence>
<feature type="region of interest" description="Disordered" evidence="5">
    <location>
        <begin position="25"/>
        <end position="47"/>
    </location>
</feature>
<dbReference type="RefSeq" id="WP_259623210.1">
    <property type="nucleotide sequence ID" value="NZ_JANYMP010000005.1"/>
</dbReference>
<evidence type="ECO:0000256" key="6">
    <source>
        <dbReference type="SAM" id="SignalP"/>
    </source>
</evidence>
<keyword evidence="3" id="KW-0574">Periplasm</keyword>
<keyword evidence="2 6" id="KW-0732">Signal</keyword>
<evidence type="ECO:0000256" key="1">
    <source>
        <dbReference type="ARBA" id="ARBA00004418"/>
    </source>
</evidence>
<dbReference type="Pfam" id="PF05426">
    <property type="entry name" value="Alginate_lyase"/>
    <property type="match status" value="1"/>
</dbReference>
<feature type="chain" id="PRO_5040787086" evidence="6">
    <location>
        <begin position="30"/>
        <end position="1524"/>
    </location>
</feature>
<evidence type="ECO:0000259" key="8">
    <source>
        <dbReference type="Pfam" id="PF07940"/>
    </source>
</evidence>
<dbReference type="Pfam" id="PF07940">
    <property type="entry name" value="Hepar_II_III_C"/>
    <property type="match status" value="1"/>
</dbReference>
<evidence type="ECO:0000256" key="3">
    <source>
        <dbReference type="ARBA" id="ARBA00022764"/>
    </source>
</evidence>
<evidence type="ECO:0000259" key="7">
    <source>
        <dbReference type="Pfam" id="PF05426"/>
    </source>
</evidence>
<feature type="domain" description="Heparinase II/III-like C-terminal" evidence="8">
    <location>
        <begin position="1138"/>
        <end position="1208"/>
    </location>
</feature>
<dbReference type="EMBL" id="JANYMP010000005">
    <property type="protein sequence ID" value="MCS7477696.1"/>
    <property type="molecule type" value="Genomic_DNA"/>
</dbReference>
<protein>
    <submittedName>
        <fullName evidence="9">Alginate lyase family protein</fullName>
    </submittedName>
</protein>
<dbReference type="InterPro" id="IPR012480">
    <property type="entry name" value="Hepar_II_III_C"/>
</dbReference>